<evidence type="ECO:0000256" key="9">
    <source>
        <dbReference type="HAMAP-Rule" id="MF_00422"/>
    </source>
</evidence>
<accession>A0A1I0P5L5</accession>
<evidence type="ECO:0000256" key="6">
    <source>
        <dbReference type="ARBA" id="ARBA00022989"/>
    </source>
</evidence>
<evidence type="ECO:0000256" key="4">
    <source>
        <dbReference type="ARBA" id="ARBA00022692"/>
    </source>
</evidence>
<keyword evidence="11" id="KW-1185">Reference proteome</keyword>
<gene>
    <name evidence="9" type="primary">secE</name>
    <name evidence="10" type="ORF">SAMN05421659_104160</name>
</gene>
<evidence type="ECO:0000256" key="3">
    <source>
        <dbReference type="ARBA" id="ARBA00022475"/>
    </source>
</evidence>
<dbReference type="InterPro" id="IPR001901">
    <property type="entry name" value="Translocase_SecE/Sec61-g"/>
</dbReference>
<dbReference type="STRING" id="99656.SAMN05421659_104160"/>
<protein>
    <recommendedName>
        <fullName evidence="9">Protein translocase subunit SecE</fullName>
    </recommendedName>
</protein>
<dbReference type="PANTHER" id="PTHR33910:SF1">
    <property type="entry name" value="PROTEIN TRANSLOCASE SUBUNIT SECE"/>
    <property type="match status" value="1"/>
</dbReference>
<feature type="transmembrane region" description="Helical" evidence="9">
    <location>
        <begin position="38"/>
        <end position="58"/>
    </location>
</feature>
<name>A0A1I0P5L5_9FIRM</name>
<dbReference type="GO" id="GO:0005886">
    <property type="term" value="C:plasma membrane"/>
    <property type="evidence" value="ECO:0007669"/>
    <property type="project" value="UniProtKB-SubCell"/>
</dbReference>
<keyword evidence="5 9" id="KW-0653">Protein transport</keyword>
<dbReference type="InterPro" id="IPR005807">
    <property type="entry name" value="SecE_bac"/>
</dbReference>
<evidence type="ECO:0000313" key="11">
    <source>
        <dbReference type="Proteomes" id="UP000199701"/>
    </source>
</evidence>
<dbReference type="Pfam" id="PF00584">
    <property type="entry name" value="SecE"/>
    <property type="match status" value="1"/>
</dbReference>
<dbReference type="GO" id="GO:0008320">
    <property type="term" value="F:protein transmembrane transporter activity"/>
    <property type="evidence" value="ECO:0007669"/>
    <property type="project" value="UniProtKB-UniRule"/>
</dbReference>
<dbReference type="RefSeq" id="WP_092451970.1">
    <property type="nucleotide sequence ID" value="NZ_FOJI01000004.1"/>
</dbReference>
<dbReference type="OrthoDB" id="9807958at2"/>
<evidence type="ECO:0000256" key="1">
    <source>
        <dbReference type="ARBA" id="ARBA00004370"/>
    </source>
</evidence>
<keyword evidence="3 9" id="KW-1003">Cell membrane</keyword>
<dbReference type="HAMAP" id="MF_00422">
    <property type="entry name" value="SecE"/>
    <property type="match status" value="1"/>
</dbReference>
<comment type="subcellular location">
    <subcellularLocation>
        <location evidence="9">Cell membrane</location>
        <topology evidence="9">Single-pass membrane protein</topology>
    </subcellularLocation>
    <subcellularLocation>
        <location evidence="1">Membrane</location>
    </subcellularLocation>
</comment>
<evidence type="ECO:0000313" key="10">
    <source>
        <dbReference type="EMBL" id="SEW09330.1"/>
    </source>
</evidence>
<comment type="function">
    <text evidence="9">Essential subunit of the Sec protein translocation channel SecYEG. Clamps together the 2 halves of SecY. May contact the channel plug during translocation.</text>
</comment>
<dbReference type="EMBL" id="FOJI01000004">
    <property type="protein sequence ID" value="SEW09330.1"/>
    <property type="molecule type" value="Genomic_DNA"/>
</dbReference>
<reference evidence="10 11" key="1">
    <citation type="submission" date="2016-10" db="EMBL/GenBank/DDBJ databases">
        <authorList>
            <person name="de Groot N.N."/>
        </authorList>
    </citation>
    <scope>NUCLEOTIDE SEQUENCE [LARGE SCALE GENOMIC DNA]</scope>
    <source>
        <strain evidence="10 11">DSM 9179</strain>
    </source>
</reference>
<keyword evidence="6 9" id="KW-1133">Transmembrane helix</keyword>
<dbReference type="InterPro" id="IPR038379">
    <property type="entry name" value="SecE_sf"/>
</dbReference>
<dbReference type="Gene3D" id="1.20.5.1030">
    <property type="entry name" value="Preprotein translocase secy subunit"/>
    <property type="match status" value="1"/>
</dbReference>
<dbReference type="AlphaFoldDB" id="A0A1I0P5L5"/>
<dbReference type="GO" id="GO:0065002">
    <property type="term" value="P:intracellular protein transmembrane transport"/>
    <property type="evidence" value="ECO:0007669"/>
    <property type="project" value="UniProtKB-UniRule"/>
</dbReference>
<keyword evidence="8 9" id="KW-0472">Membrane</keyword>
<evidence type="ECO:0000256" key="5">
    <source>
        <dbReference type="ARBA" id="ARBA00022927"/>
    </source>
</evidence>
<comment type="subunit">
    <text evidence="9">Component of the Sec protein translocase complex. Heterotrimer consisting of SecY, SecE and SecG subunits. The heterotrimers can form oligomers, although 1 heterotrimer is thought to be able to translocate proteins. Interacts with the ribosome. Interacts with SecDF, and other proteins may be involved. Interacts with SecA.</text>
</comment>
<sequence length="67" mass="7582">MSEAVKVIKQKSSWFKGLKAEFSKIIWPDQKSLTKETIAVLVVSVILGLTISLLDFIIRFGIEFLVK</sequence>
<dbReference type="GO" id="GO:0043952">
    <property type="term" value="P:protein transport by the Sec complex"/>
    <property type="evidence" value="ECO:0007669"/>
    <property type="project" value="UniProtKB-UniRule"/>
</dbReference>
<organism evidence="10 11">
    <name type="scientific">[Clostridium] fimetarium</name>
    <dbReference type="NCBI Taxonomy" id="99656"/>
    <lineage>
        <taxon>Bacteria</taxon>
        <taxon>Bacillati</taxon>
        <taxon>Bacillota</taxon>
        <taxon>Clostridia</taxon>
        <taxon>Lachnospirales</taxon>
        <taxon>Lachnospiraceae</taxon>
    </lineage>
</organism>
<evidence type="ECO:0000256" key="8">
    <source>
        <dbReference type="ARBA" id="ARBA00023136"/>
    </source>
</evidence>
<dbReference type="GO" id="GO:0006605">
    <property type="term" value="P:protein targeting"/>
    <property type="evidence" value="ECO:0007669"/>
    <property type="project" value="UniProtKB-UniRule"/>
</dbReference>
<keyword evidence="7 9" id="KW-0811">Translocation</keyword>
<keyword evidence="2 9" id="KW-0813">Transport</keyword>
<dbReference type="NCBIfam" id="TIGR00964">
    <property type="entry name" value="secE_bact"/>
    <property type="match status" value="1"/>
</dbReference>
<proteinExistence type="inferred from homology"/>
<keyword evidence="4 9" id="KW-0812">Transmembrane</keyword>
<evidence type="ECO:0000256" key="2">
    <source>
        <dbReference type="ARBA" id="ARBA00022448"/>
    </source>
</evidence>
<dbReference type="PANTHER" id="PTHR33910">
    <property type="entry name" value="PROTEIN TRANSLOCASE SUBUNIT SECE"/>
    <property type="match status" value="1"/>
</dbReference>
<comment type="similarity">
    <text evidence="9">Belongs to the SecE/SEC61-gamma family.</text>
</comment>
<dbReference type="Proteomes" id="UP000199701">
    <property type="component" value="Unassembled WGS sequence"/>
</dbReference>
<dbReference type="GO" id="GO:0009306">
    <property type="term" value="P:protein secretion"/>
    <property type="evidence" value="ECO:0007669"/>
    <property type="project" value="UniProtKB-UniRule"/>
</dbReference>
<evidence type="ECO:0000256" key="7">
    <source>
        <dbReference type="ARBA" id="ARBA00023010"/>
    </source>
</evidence>